<keyword evidence="1" id="KW-1133">Transmembrane helix</keyword>
<dbReference type="KEGG" id="aym:YM304_27630"/>
<keyword evidence="1" id="KW-0812">Transmembrane</keyword>
<dbReference type="RefSeq" id="WP_015442324.1">
    <property type="nucleotide sequence ID" value="NC_020520.1"/>
</dbReference>
<reference evidence="2 3" key="1">
    <citation type="journal article" date="2013" name="Int. J. Syst. Evol. Microbiol.">
        <title>Ilumatobacter nonamiense sp. nov. and Ilumatobacter coccineum sp. nov., isolated from seashore sand.</title>
        <authorList>
            <person name="Matsumoto A."/>
            <person name="Kasai H."/>
            <person name="Matsuo Y."/>
            <person name="Shizuri Y."/>
            <person name="Ichikawa N."/>
            <person name="Fujita N."/>
            <person name="Omura S."/>
            <person name="Takahashi Y."/>
        </authorList>
    </citation>
    <scope>NUCLEOTIDE SEQUENCE [LARGE SCALE GENOMIC DNA]</scope>
    <source>
        <strain evidence="3">NBRC 103263 / KCTC 29153 / YM16-304</strain>
    </source>
</reference>
<evidence type="ECO:0000313" key="2">
    <source>
        <dbReference type="EMBL" id="BAN03077.1"/>
    </source>
</evidence>
<dbReference type="EMBL" id="AP012057">
    <property type="protein sequence ID" value="BAN03077.1"/>
    <property type="molecule type" value="Genomic_DNA"/>
</dbReference>
<dbReference type="AlphaFoldDB" id="A0A6C7E8N6"/>
<accession>A0A6C7E8N6</accession>
<name>A0A6C7E8N6_ILUCY</name>
<keyword evidence="1" id="KW-0472">Membrane</keyword>
<keyword evidence="3" id="KW-1185">Reference proteome</keyword>
<proteinExistence type="predicted"/>
<feature type="transmembrane region" description="Helical" evidence="1">
    <location>
        <begin position="36"/>
        <end position="56"/>
    </location>
</feature>
<gene>
    <name evidence="2" type="ORF">YM304_27630</name>
</gene>
<dbReference type="Proteomes" id="UP000011863">
    <property type="component" value="Chromosome"/>
</dbReference>
<feature type="transmembrane region" description="Helical" evidence="1">
    <location>
        <begin position="62"/>
        <end position="80"/>
    </location>
</feature>
<sequence length="91" mass="10289">MHPPDPNLVISVPDGNNQVARKRGGVRRLVSGDWRVSAVMLAIVALFFCVPITRLLRLEFPLAPWVVAFAIIGLGTWWLVPERHRGQQPRR</sequence>
<protein>
    <submittedName>
        <fullName evidence="2">Uncharacterized protein</fullName>
    </submittedName>
</protein>
<organism evidence="2 3">
    <name type="scientific">Ilumatobacter coccineus (strain NBRC 103263 / KCTC 29153 / YM16-304)</name>
    <dbReference type="NCBI Taxonomy" id="1313172"/>
    <lineage>
        <taxon>Bacteria</taxon>
        <taxon>Bacillati</taxon>
        <taxon>Actinomycetota</taxon>
        <taxon>Acidimicrobiia</taxon>
        <taxon>Acidimicrobiales</taxon>
        <taxon>Ilumatobacteraceae</taxon>
        <taxon>Ilumatobacter</taxon>
    </lineage>
</organism>
<evidence type="ECO:0000313" key="3">
    <source>
        <dbReference type="Proteomes" id="UP000011863"/>
    </source>
</evidence>
<evidence type="ECO:0000256" key="1">
    <source>
        <dbReference type="SAM" id="Phobius"/>
    </source>
</evidence>